<dbReference type="EMBL" id="BDEQ01000001">
    <property type="protein sequence ID" value="GAT97476.1"/>
    <property type="molecule type" value="Genomic_DNA"/>
</dbReference>
<feature type="region of interest" description="Disordered" evidence="8">
    <location>
        <begin position="676"/>
        <end position="718"/>
    </location>
</feature>
<dbReference type="GO" id="GO:0006281">
    <property type="term" value="P:DNA repair"/>
    <property type="evidence" value="ECO:0007669"/>
    <property type="project" value="InterPro"/>
</dbReference>
<dbReference type="SUPFAM" id="SSF52113">
    <property type="entry name" value="BRCT domain"/>
    <property type="match status" value="1"/>
</dbReference>
<dbReference type="Pfam" id="PF21960">
    <property type="entry name" value="RCF1-5-like_lid"/>
    <property type="match status" value="1"/>
</dbReference>
<comment type="subcellular location">
    <subcellularLocation>
        <location evidence="1">Nucleus</location>
    </subcellularLocation>
</comment>
<dbReference type="FunFam" id="3.40.50.10190:FF:000001">
    <property type="entry name" value="Replication factor C subunit 1"/>
    <property type="match status" value="1"/>
</dbReference>
<dbReference type="InterPro" id="IPR027417">
    <property type="entry name" value="P-loop_NTPase"/>
</dbReference>
<dbReference type="SUPFAM" id="SSF52540">
    <property type="entry name" value="P-loop containing nucleoside triphosphate hydrolases"/>
    <property type="match status" value="1"/>
</dbReference>
<dbReference type="Pfam" id="PF08519">
    <property type="entry name" value="RFC1"/>
    <property type="match status" value="1"/>
</dbReference>
<feature type="domain" description="BRCT" evidence="9">
    <location>
        <begin position="128"/>
        <end position="208"/>
    </location>
</feature>
<dbReference type="OMA" id="SKERWCD"/>
<dbReference type="SMART" id="SM00382">
    <property type="entry name" value="AAA"/>
    <property type="match status" value="1"/>
</dbReference>
<organism evidence="10 11">
    <name type="scientific">Entamoeba histolytica</name>
    <dbReference type="NCBI Taxonomy" id="5759"/>
    <lineage>
        <taxon>Eukaryota</taxon>
        <taxon>Amoebozoa</taxon>
        <taxon>Evosea</taxon>
        <taxon>Archamoebae</taxon>
        <taxon>Mastigamoebida</taxon>
        <taxon>Entamoebidae</taxon>
        <taxon>Entamoeba</taxon>
    </lineage>
</organism>
<dbReference type="VEuPathDB" id="AmoebaDB:KM1_031360"/>
<dbReference type="InterPro" id="IPR012178">
    <property type="entry name" value="RFC1"/>
</dbReference>
<feature type="compositionally biased region" description="Polar residues" evidence="8">
    <location>
        <begin position="1"/>
        <end position="11"/>
    </location>
</feature>
<feature type="region of interest" description="Disordered" evidence="8">
    <location>
        <begin position="1"/>
        <end position="57"/>
    </location>
</feature>
<dbReference type="GO" id="GO:0016887">
    <property type="term" value="F:ATP hydrolysis activity"/>
    <property type="evidence" value="ECO:0007669"/>
    <property type="project" value="InterPro"/>
</dbReference>
<dbReference type="VEuPathDB" id="AmoebaDB:EHI8A_010190"/>
<evidence type="ECO:0000256" key="1">
    <source>
        <dbReference type="ARBA" id="ARBA00004123"/>
    </source>
</evidence>
<dbReference type="InterPro" id="IPR036420">
    <property type="entry name" value="BRCT_dom_sf"/>
</dbReference>
<evidence type="ECO:0000256" key="6">
    <source>
        <dbReference type="ARBA" id="ARBA00022840"/>
    </source>
</evidence>
<dbReference type="Gene3D" id="3.40.50.300">
    <property type="entry name" value="P-loop containing nucleotide triphosphate hydrolases"/>
    <property type="match status" value="1"/>
</dbReference>
<dbReference type="InterPro" id="IPR003959">
    <property type="entry name" value="ATPase_AAA_core"/>
</dbReference>
<evidence type="ECO:0000313" key="11">
    <source>
        <dbReference type="Proteomes" id="UP000078387"/>
    </source>
</evidence>
<keyword evidence="4" id="KW-0235">DNA replication</keyword>
<feature type="region of interest" description="Disordered" evidence="8">
    <location>
        <begin position="86"/>
        <end position="110"/>
    </location>
</feature>
<dbReference type="InterPro" id="IPR003593">
    <property type="entry name" value="AAA+_ATPase"/>
</dbReference>
<dbReference type="CDD" id="cd00009">
    <property type="entry name" value="AAA"/>
    <property type="match status" value="1"/>
</dbReference>
<dbReference type="VEuPathDB" id="AmoebaDB:EHI5A_028910"/>
<dbReference type="GO" id="GO:0005663">
    <property type="term" value="C:DNA replication factor C complex"/>
    <property type="evidence" value="ECO:0007669"/>
    <property type="project" value="InterPro"/>
</dbReference>
<feature type="compositionally biased region" description="Acidic residues" evidence="8">
    <location>
        <begin position="692"/>
        <end position="718"/>
    </location>
</feature>
<dbReference type="Gene3D" id="1.10.8.60">
    <property type="match status" value="1"/>
</dbReference>
<dbReference type="GO" id="GO:0005634">
    <property type="term" value="C:nucleus"/>
    <property type="evidence" value="ECO:0007669"/>
    <property type="project" value="UniProtKB-SubCell"/>
</dbReference>
<evidence type="ECO:0000256" key="5">
    <source>
        <dbReference type="ARBA" id="ARBA00022741"/>
    </source>
</evidence>
<dbReference type="InterPro" id="IPR047854">
    <property type="entry name" value="RFC_lid"/>
</dbReference>
<dbReference type="SMART" id="SM00292">
    <property type="entry name" value="BRCT"/>
    <property type="match status" value="1"/>
</dbReference>
<dbReference type="PANTHER" id="PTHR23389">
    <property type="entry name" value="CHROMOSOME TRANSMISSION FIDELITY FACTOR 18"/>
    <property type="match status" value="1"/>
</dbReference>
<evidence type="ECO:0000259" key="9">
    <source>
        <dbReference type="PROSITE" id="PS50172"/>
    </source>
</evidence>
<comment type="similarity">
    <text evidence="2">Belongs to the activator 1 large subunit family.</text>
</comment>
<dbReference type="Pfam" id="PF00004">
    <property type="entry name" value="AAA"/>
    <property type="match status" value="1"/>
</dbReference>
<dbReference type="PANTHER" id="PTHR23389:SF6">
    <property type="entry name" value="REPLICATION FACTOR C SUBUNIT 1"/>
    <property type="match status" value="1"/>
</dbReference>
<dbReference type="InterPro" id="IPR013725">
    <property type="entry name" value="DNA_replication_fac_RFC1_C"/>
</dbReference>
<evidence type="ECO:0000256" key="2">
    <source>
        <dbReference type="ARBA" id="ARBA00006116"/>
    </source>
</evidence>
<dbReference type="Proteomes" id="UP000078387">
    <property type="component" value="Unassembled WGS sequence"/>
</dbReference>
<accession>A0A5K1VCV1</accession>
<name>A0A5K1VCV1_ENTHI</name>
<reference evidence="10 11" key="1">
    <citation type="submission" date="2016-05" db="EMBL/GenBank/DDBJ databases">
        <title>First whole genome sequencing of Entamoeba histolytica HM1:IMSS-clone-6.</title>
        <authorList>
            <person name="Mukherjee Avik.K."/>
            <person name="Izumyama S."/>
            <person name="Nakada-Tsukui K."/>
            <person name="Nozaki T."/>
        </authorList>
    </citation>
    <scope>NUCLEOTIDE SEQUENCE [LARGE SCALE GENOMIC DNA]</scope>
    <source>
        <strain evidence="10 11">HM1:IMSS clone 6</strain>
    </source>
</reference>
<dbReference type="GO" id="GO:0003689">
    <property type="term" value="F:DNA clamp loader activity"/>
    <property type="evidence" value="ECO:0007669"/>
    <property type="project" value="InterPro"/>
</dbReference>
<dbReference type="AlphaFoldDB" id="A0A5K1VCV1"/>
<proteinExistence type="inferred from homology"/>
<evidence type="ECO:0000313" key="10">
    <source>
        <dbReference type="EMBL" id="GAT97476.1"/>
    </source>
</evidence>
<feature type="compositionally biased region" description="Basic and acidic residues" evidence="8">
    <location>
        <begin position="12"/>
        <end position="28"/>
    </location>
</feature>
<keyword evidence="5" id="KW-0547">Nucleotide-binding</keyword>
<dbReference type="InterPro" id="IPR008921">
    <property type="entry name" value="DNA_pol3_clamp-load_cplx_C"/>
</dbReference>
<keyword evidence="7" id="KW-0539">Nucleus</keyword>
<dbReference type="CDD" id="cd18140">
    <property type="entry name" value="HLD_clamp_RFC"/>
    <property type="match status" value="1"/>
</dbReference>
<gene>
    <name evidence="10" type="ORF">CL6EHI_158610</name>
</gene>
<dbReference type="VEuPathDB" id="AmoebaDB:EHI_158610"/>
<sequence length="718" mass="80993">MGSPPTSIQLSSEKKENKVQNNDKEVKKPKMPSSKTSKKKINKQIKSVTKEQETNEQLDSIEEQYDTKTETKISINVIVKKTTIEPNKQKKTSKPIESKKTHFNAFSHDTTAKNKGSKIIPRGVGNFFGENEFQKKNFVLTGVYDELDRDEMKEYIISFGGNVATSISGKTAVLIAGEEAGPSKIEKAKEKGIPIWSEDDVFNYVKQKLGNNVITTSIPNQTNNQKQQPTNVDENTTVINSNEIIWTEKYRPQTKSDLIGNKNQIAKFYTWINKWEKVIPDRRAVLLAGAPGVGKTTVSKIVGKTLGFNPIEFNASDTRNKSSIELAIKRIFLNGQISIDGSKNKKPLIIMDEVDGMSSGDRGGITELVKYIKETEQPIVCICNDIMDKKMQPLINVCETINFSKISVSELTERLKYICDKEGVHVSDENLNQIASKAHGDVRYGINMLQSFVKCGVTLGEKNEDVDYVEIVPTLITRYSSTSFIEKNEIFFMDNFMMPIYLHDSLLRAQKFSALSKSFGSFAIGDIFQNVVNKTQNWKLMPITGIFKVCLSTYYGQTTNPGMKVMFPKTLGKISKRGGNQTRLLMLTNKTPGKFMDSRGYAAIPMMYIRNTIIRLMSIDVKQAVAVALKFGLEKEIWDEMVKIGISLEKVELFKSVSTANKTKFTKELKQATTPVIKETKGSSKKTKKEYEDDLEEMSESIEEDEEDNEQVFDEDMF</sequence>
<dbReference type="Gene3D" id="1.20.272.10">
    <property type="match status" value="1"/>
</dbReference>
<evidence type="ECO:0000256" key="8">
    <source>
        <dbReference type="SAM" id="MobiDB-lite"/>
    </source>
</evidence>
<evidence type="ECO:0000256" key="7">
    <source>
        <dbReference type="ARBA" id="ARBA00023242"/>
    </source>
</evidence>
<dbReference type="GO" id="GO:0005524">
    <property type="term" value="F:ATP binding"/>
    <property type="evidence" value="ECO:0007669"/>
    <property type="project" value="UniProtKB-KW"/>
</dbReference>
<dbReference type="Gene3D" id="3.40.50.10190">
    <property type="entry name" value="BRCT domain"/>
    <property type="match status" value="1"/>
</dbReference>
<keyword evidence="6" id="KW-0067">ATP-binding</keyword>
<dbReference type="VEuPathDB" id="AmoebaDB:EHI7A_013100"/>
<protein>
    <recommendedName>
        <fullName evidence="3">Replication factor C subunit 1</fullName>
    </recommendedName>
</protein>
<dbReference type="GO" id="GO:0006260">
    <property type="term" value="P:DNA replication"/>
    <property type="evidence" value="ECO:0007669"/>
    <property type="project" value="UniProtKB-KW"/>
</dbReference>
<dbReference type="Pfam" id="PF00533">
    <property type="entry name" value="BRCT"/>
    <property type="match status" value="1"/>
</dbReference>
<evidence type="ECO:0000256" key="4">
    <source>
        <dbReference type="ARBA" id="ARBA00022705"/>
    </source>
</evidence>
<dbReference type="PROSITE" id="PS50172">
    <property type="entry name" value="BRCT"/>
    <property type="match status" value="1"/>
</dbReference>
<dbReference type="InterPro" id="IPR001357">
    <property type="entry name" value="BRCT_dom"/>
</dbReference>
<dbReference type="PIRSF" id="PIRSF036578">
    <property type="entry name" value="RFC1"/>
    <property type="match status" value="1"/>
</dbReference>
<dbReference type="SUPFAM" id="SSF48019">
    <property type="entry name" value="post-AAA+ oligomerization domain-like"/>
    <property type="match status" value="1"/>
</dbReference>
<dbReference type="GO" id="GO:0003677">
    <property type="term" value="F:DNA binding"/>
    <property type="evidence" value="ECO:0007669"/>
    <property type="project" value="InterPro"/>
</dbReference>
<comment type="caution">
    <text evidence="10">The sequence shown here is derived from an EMBL/GenBank/DDBJ whole genome shotgun (WGS) entry which is preliminary data.</text>
</comment>
<evidence type="ECO:0000256" key="3">
    <source>
        <dbReference type="ARBA" id="ARBA00020401"/>
    </source>
</evidence>